<keyword evidence="2" id="KW-1185">Reference proteome</keyword>
<name>A0A0N4YFF1_NIPBR</name>
<reference evidence="1 2" key="2">
    <citation type="submission" date="2018-11" db="EMBL/GenBank/DDBJ databases">
        <authorList>
            <consortium name="Pathogen Informatics"/>
        </authorList>
    </citation>
    <scope>NUCLEOTIDE SEQUENCE [LARGE SCALE GENOMIC DNA]</scope>
</reference>
<dbReference type="Proteomes" id="UP000271162">
    <property type="component" value="Unassembled WGS sequence"/>
</dbReference>
<accession>A0A0N4YFF1</accession>
<dbReference type="WBParaSite" id="NBR_0001548201-mRNA-1">
    <property type="protein sequence ID" value="NBR_0001548201-mRNA-1"/>
    <property type="gene ID" value="NBR_0001548201"/>
</dbReference>
<proteinExistence type="predicted"/>
<evidence type="ECO:0000313" key="3">
    <source>
        <dbReference type="WBParaSite" id="NBR_0001548201-mRNA-1"/>
    </source>
</evidence>
<dbReference type="EMBL" id="UYSL01021757">
    <property type="protein sequence ID" value="VDL79077.1"/>
    <property type="molecule type" value="Genomic_DNA"/>
</dbReference>
<gene>
    <name evidence="1" type="ORF">NBR_LOCUS15483</name>
</gene>
<sequence length="91" mass="10581">MRRWMMKGRLTMTVRKPMKDNQHEELPALLCPGVQVSHMRGWLQDTLMITHRYADELRLQRRASGDALPGKGGMFVSIVREMQEVQQGLVF</sequence>
<evidence type="ECO:0000313" key="1">
    <source>
        <dbReference type="EMBL" id="VDL79077.1"/>
    </source>
</evidence>
<evidence type="ECO:0000313" key="2">
    <source>
        <dbReference type="Proteomes" id="UP000271162"/>
    </source>
</evidence>
<organism evidence="3">
    <name type="scientific">Nippostrongylus brasiliensis</name>
    <name type="common">Rat hookworm</name>
    <dbReference type="NCBI Taxonomy" id="27835"/>
    <lineage>
        <taxon>Eukaryota</taxon>
        <taxon>Metazoa</taxon>
        <taxon>Ecdysozoa</taxon>
        <taxon>Nematoda</taxon>
        <taxon>Chromadorea</taxon>
        <taxon>Rhabditida</taxon>
        <taxon>Rhabditina</taxon>
        <taxon>Rhabditomorpha</taxon>
        <taxon>Strongyloidea</taxon>
        <taxon>Heligmosomidae</taxon>
        <taxon>Nippostrongylus</taxon>
    </lineage>
</organism>
<dbReference type="AlphaFoldDB" id="A0A0N4YFF1"/>
<protein>
    <submittedName>
        <fullName evidence="3">Transposase</fullName>
    </submittedName>
</protein>
<reference evidence="3" key="1">
    <citation type="submission" date="2017-02" db="UniProtKB">
        <authorList>
            <consortium name="WormBaseParasite"/>
        </authorList>
    </citation>
    <scope>IDENTIFICATION</scope>
</reference>